<evidence type="ECO:0000313" key="1">
    <source>
        <dbReference type="EMBL" id="OBZ84907.1"/>
    </source>
</evidence>
<dbReference type="GO" id="GO:0042720">
    <property type="term" value="C:mitochondrial inner membrane peptidase complex"/>
    <property type="evidence" value="ECO:0007669"/>
    <property type="project" value="InterPro"/>
</dbReference>
<dbReference type="Proteomes" id="UP000093000">
    <property type="component" value="Unassembled WGS sequence"/>
</dbReference>
<dbReference type="AlphaFoldDB" id="A0A1C7N788"/>
<name>A0A1C7N788_9FUNG</name>
<dbReference type="OrthoDB" id="3983163at2759"/>
<dbReference type="InterPro" id="IPR024645">
    <property type="entry name" value="Mitochondr_Som1"/>
</dbReference>
<dbReference type="Pfam" id="PF11093">
    <property type="entry name" value="Mitochondr_Som1"/>
    <property type="match status" value="1"/>
</dbReference>
<proteinExistence type="predicted"/>
<protein>
    <submittedName>
        <fullName evidence="1">Uncharacterized protein</fullName>
    </submittedName>
</protein>
<reference evidence="1 2" key="1">
    <citation type="submission" date="2016-03" db="EMBL/GenBank/DDBJ databases">
        <title>Choanephora cucurbitarum.</title>
        <authorList>
            <person name="Min B."/>
            <person name="Park H."/>
            <person name="Park J.-H."/>
            <person name="Shin H.-D."/>
            <person name="Choi I.-G."/>
        </authorList>
    </citation>
    <scope>NUCLEOTIDE SEQUENCE [LARGE SCALE GENOMIC DNA]</scope>
    <source>
        <strain evidence="1 2">KUS-F28377</strain>
    </source>
</reference>
<comment type="caution">
    <text evidence="1">The sequence shown here is derived from an EMBL/GenBank/DDBJ whole genome shotgun (WGS) entry which is preliminary data.</text>
</comment>
<keyword evidence="2" id="KW-1185">Reference proteome</keyword>
<evidence type="ECO:0000313" key="2">
    <source>
        <dbReference type="Proteomes" id="UP000093000"/>
    </source>
</evidence>
<dbReference type="EMBL" id="LUGH01000456">
    <property type="protein sequence ID" value="OBZ84907.1"/>
    <property type="molecule type" value="Genomic_DNA"/>
</dbReference>
<sequence>MAHYTSSKREEMAKLYTPDKCKLYELVQYQCEASQHHIECTPFVRLFLRCAGMPTVEVTPEIDQPKNPTSTK</sequence>
<dbReference type="InParanoid" id="A0A1C7N788"/>
<accession>A0A1C7N788</accession>
<gene>
    <name evidence="1" type="ORF">A0J61_07043</name>
</gene>
<organism evidence="1 2">
    <name type="scientific">Choanephora cucurbitarum</name>
    <dbReference type="NCBI Taxonomy" id="101091"/>
    <lineage>
        <taxon>Eukaryota</taxon>
        <taxon>Fungi</taxon>
        <taxon>Fungi incertae sedis</taxon>
        <taxon>Mucoromycota</taxon>
        <taxon>Mucoromycotina</taxon>
        <taxon>Mucoromycetes</taxon>
        <taxon>Mucorales</taxon>
        <taxon>Mucorineae</taxon>
        <taxon>Choanephoraceae</taxon>
        <taxon>Choanephoroideae</taxon>
        <taxon>Choanephora</taxon>
    </lineage>
</organism>